<dbReference type="InterPro" id="IPR016040">
    <property type="entry name" value="NAD(P)-bd_dom"/>
</dbReference>
<evidence type="ECO:0000256" key="1">
    <source>
        <dbReference type="ARBA" id="ARBA00038376"/>
    </source>
</evidence>
<proteinExistence type="inferred from homology"/>
<dbReference type="AlphaFoldDB" id="A0A8H6WI59"/>
<dbReference type="InterPro" id="IPR036291">
    <property type="entry name" value="NAD(P)-bd_dom_sf"/>
</dbReference>
<dbReference type="InterPro" id="IPR051606">
    <property type="entry name" value="Polyketide_Oxido-like"/>
</dbReference>
<dbReference type="OrthoDB" id="63935at2759"/>
<dbReference type="GO" id="GO:0042602">
    <property type="term" value="F:riboflavin reductase (NADPH) activity"/>
    <property type="evidence" value="ECO:0007669"/>
    <property type="project" value="TreeGrafter"/>
</dbReference>
<dbReference type="PANTHER" id="PTHR43355">
    <property type="entry name" value="FLAVIN REDUCTASE (NADPH)"/>
    <property type="match status" value="1"/>
</dbReference>
<dbReference type="EMBL" id="JACAZF010000001">
    <property type="protein sequence ID" value="KAF7315783.1"/>
    <property type="molecule type" value="Genomic_DNA"/>
</dbReference>
<dbReference type="GO" id="GO:0004074">
    <property type="term" value="F:biliverdin reductase [NAD(P)H] activity"/>
    <property type="evidence" value="ECO:0007669"/>
    <property type="project" value="TreeGrafter"/>
</dbReference>
<organism evidence="3 4">
    <name type="scientific">Mycena indigotica</name>
    <dbReference type="NCBI Taxonomy" id="2126181"/>
    <lineage>
        <taxon>Eukaryota</taxon>
        <taxon>Fungi</taxon>
        <taxon>Dikarya</taxon>
        <taxon>Basidiomycota</taxon>
        <taxon>Agaricomycotina</taxon>
        <taxon>Agaricomycetes</taxon>
        <taxon>Agaricomycetidae</taxon>
        <taxon>Agaricales</taxon>
        <taxon>Marasmiineae</taxon>
        <taxon>Mycenaceae</taxon>
        <taxon>Mycena</taxon>
    </lineage>
</organism>
<evidence type="ECO:0000259" key="2">
    <source>
        <dbReference type="Pfam" id="PF13460"/>
    </source>
</evidence>
<protein>
    <submittedName>
        <fullName evidence="3">NAD(P)-bd-dom domain-containing protein</fullName>
    </submittedName>
</protein>
<evidence type="ECO:0000313" key="4">
    <source>
        <dbReference type="Proteomes" id="UP000636479"/>
    </source>
</evidence>
<accession>A0A8H6WI59</accession>
<sequence>MSTFNTLNVFAIGASRNIGYLTAIRLLEKGATVTLLLRSKSVFDGDQVMQRFVQSGQARLVQGDGLKQEDVRRAWAAAGDVDVLLFTVGGIPSFSVTKGFIQTPHNLVTQCLLNVVCTMPTSQAPKIIACSSTGLSPVAHKALPLPMRLLYNWIEQPHNDKLAMERVISHLAGWRWGYENNVEADRAILPQGWEQLPGLPAEGSHKKVLVVRPAFLTDGKSVADEKEPGYRYSEHDLPSCYTISRADISHFLVKALSEWDQMQGKRINVGY</sequence>
<evidence type="ECO:0000313" key="3">
    <source>
        <dbReference type="EMBL" id="KAF7315783.1"/>
    </source>
</evidence>
<dbReference type="Gene3D" id="3.40.50.720">
    <property type="entry name" value="NAD(P)-binding Rossmann-like Domain"/>
    <property type="match status" value="1"/>
</dbReference>
<feature type="domain" description="NAD(P)-binding" evidence="2">
    <location>
        <begin position="13"/>
        <end position="169"/>
    </location>
</feature>
<dbReference type="Proteomes" id="UP000636479">
    <property type="component" value="Unassembled WGS sequence"/>
</dbReference>
<name>A0A8H6WI59_9AGAR</name>
<comment type="caution">
    <text evidence="3">The sequence shown here is derived from an EMBL/GenBank/DDBJ whole genome shotgun (WGS) entry which is preliminary data.</text>
</comment>
<gene>
    <name evidence="3" type="ORF">MIND_00094300</name>
</gene>
<comment type="similarity">
    <text evidence="1">Belongs to the avfA family.</text>
</comment>
<dbReference type="SUPFAM" id="SSF51735">
    <property type="entry name" value="NAD(P)-binding Rossmann-fold domains"/>
    <property type="match status" value="1"/>
</dbReference>
<reference evidence="3" key="1">
    <citation type="submission" date="2020-05" db="EMBL/GenBank/DDBJ databases">
        <title>Mycena genomes resolve the evolution of fungal bioluminescence.</title>
        <authorList>
            <person name="Tsai I.J."/>
        </authorList>
    </citation>
    <scope>NUCLEOTIDE SEQUENCE</scope>
    <source>
        <strain evidence="3">171206Taipei</strain>
    </source>
</reference>
<dbReference type="PANTHER" id="PTHR43355:SF2">
    <property type="entry name" value="FLAVIN REDUCTASE (NADPH)"/>
    <property type="match status" value="1"/>
</dbReference>
<keyword evidence="4" id="KW-1185">Reference proteome</keyword>
<dbReference type="RefSeq" id="XP_037225806.1">
    <property type="nucleotide sequence ID" value="XM_037357896.1"/>
</dbReference>
<dbReference type="GeneID" id="59340412"/>
<dbReference type="Pfam" id="PF13460">
    <property type="entry name" value="NAD_binding_10"/>
    <property type="match status" value="1"/>
</dbReference>